<evidence type="ECO:0000256" key="2">
    <source>
        <dbReference type="ARBA" id="ARBA00023002"/>
    </source>
</evidence>
<evidence type="ECO:0000256" key="5">
    <source>
        <dbReference type="SAM" id="MobiDB-lite"/>
    </source>
</evidence>
<dbReference type="InterPro" id="IPR023753">
    <property type="entry name" value="FAD/NAD-binding_dom"/>
</dbReference>
<feature type="domain" description="Dihydroprymidine dehydrogenase" evidence="7">
    <location>
        <begin position="24"/>
        <end position="138"/>
    </location>
</feature>
<evidence type="ECO:0000259" key="6">
    <source>
        <dbReference type="Pfam" id="PF07992"/>
    </source>
</evidence>
<sequence>MGKPTGFIDFERRTRPERDPAERTKDWDNYTLPLDEKVLQEQGARCMDCGIPTCHTGAMLNGMTSGCPVHHLIPEWNDLVYQGQWEEALKREHKMNNFPEFTGMACPAPCEGACVLGINEPPVAIRSIELEIIERGFKEGWVKPEPPEVRTDKKVAVIGSGPAGLACAAQLNKAGHNVTVFERHDRIGGLLTYGIPEMKLPYAVVERRVNLLKEEGITFVTNTEVGKDYSASKLHSEFDSVVLCGGAAKHRDLEVEGRELKGIHYAMDFLHANTKSLLDSRLEDGNYISAKDKDVIVIGGGDTGTDCLATSVRHECKSLTQFDIYEKKGDTRPDDNPWPQWPVIHRVEYGQKEAAAVFGEDPRAYAVMTTKFVGDENGHVKEVHTINVETSVDDHGRRVRKEIPGTEKVWPAQLVLLAIGFSGPEQGLIKELAVETDERSNVKAEYGEYETNVEGVFAAGDMRRGQSLIVWAINEGREAARECDRFLMGETRLP</sequence>
<comment type="caution">
    <text evidence="8">The sequence shown here is derived from an EMBL/GenBank/DDBJ whole genome shotgun (WGS) entry which is preliminary data.</text>
</comment>
<reference evidence="8 9" key="1">
    <citation type="submission" date="2024-09" db="EMBL/GenBank/DDBJ databases">
        <authorList>
            <person name="Sun Q."/>
            <person name="Mori K."/>
        </authorList>
    </citation>
    <scope>NUCLEOTIDE SEQUENCE [LARGE SCALE GENOMIC DNA]</scope>
    <source>
        <strain evidence="8 9">NCAIM B.02301</strain>
    </source>
</reference>
<feature type="domain" description="FAD/NAD(P)-binding" evidence="6">
    <location>
        <begin position="153"/>
        <end position="476"/>
    </location>
</feature>
<dbReference type="InterPro" id="IPR009051">
    <property type="entry name" value="Helical_ferredxn"/>
</dbReference>
<dbReference type="InterPro" id="IPR028261">
    <property type="entry name" value="DPD_II"/>
</dbReference>
<evidence type="ECO:0000256" key="3">
    <source>
        <dbReference type="ARBA" id="ARBA00023164"/>
    </source>
</evidence>
<dbReference type="NCBIfam" id="TIGR01317">
    <property type="entry name" value="GOGAT_sm_gam"/>
    <property type="match status" value="1"/>
</dbReference>
<keyword evidence="3" id="KW-0314">Glutamate biosynthesis</keyword>
<dbReference type="Gene3D" id="1.10.1060.10">
    <property type="entry name" value="Alpha-helical ferredoxin"/>
    <property type="match status" value="1"/>
</dbReference>
<evidence type="ECO:0000256" key="4">
    <source>
        <dbReference type="ARBA" id="ARBA00029440"/>
    </source>
</evidence>
<name>A0ABV6NA60_9BACI</name>
<evidence type="ECO:0000259" key="7">
    <source>
        <dbReference type="Pfam" id="PF14691"/>
    </source>
</evidence>
<dbReference type="InterPro" id="IPR036188">
    <property type="entry name" value="FAD/NAD-bd_sf"/>
</dbReference>
<gene>
    <name evidence="8" type="ORF">ACFFH4_00805</name>
</gene>
<dbReference type="RefSeq" id="WP_273845234.1">
    <property type="nucleotide sequence ID" value="NZ_JAQQWT010000012.1"/>
</dbReference>
<dbReference type="PRINTS" id="PR00419">
    <property type="entry name" value="ADXRDTASE"/>
</dbReference>
<dbReference type="PANTHER" id="PTHR43100:SF1">
    <property type="entry name" value="GLUTAMATE SYNTHASE [NADPH] SMALL CHAIN"/>
    <property type="match status" value="1"/>
</dbReference>
<dbReference type="Proteomes" id="UP001589833">
    <property type="component" value="Unassembled WGS sequence"/>
</dbReference>
<dbReference type="SUPFAM" id="SSF51971">
    <property type="entry name" value="Nucleotide-binding domain"/>
    <property type="match status" value="1"/>
</dbReference>
<dbReference type="PANTHER" id="PTHR43100">
    <property type="entry name" value="GLUTAMATE SYNTHASE [NADPH] SMALL CHAIN"/>
    <property type="match status" value="1"/>
</dbReference>
<keyword evidence="2" id="KW-0560">Oxidoreductase</keyword>
<keyword evidence="9" id="KW-1185">Reference proteome</keyword>
<dbReference type="InterPro" id="IPR006005">
    <property type="entry name" value="Glut_synth_ssu1"/>
</dbReference>
<comment type="pathway">
    <text evidence="4">Amino-acid biosynthesis.</text>
</comment>
<accession>A0ABV6NA60</accession>
<dbReference type="EMBL" id="JBHLTR010000002">
    <property type="protein sequence ID" value="MFC0557591.1"/>
    <property type="molecule type" value="Genomic_DNA"/>
</dbReference>
<dbReference type="Gene3D" id="3.50.50.60">
    <property type="entry name" value="FAD/NAD(P)-binding domain"/>
    <property type="match status" value="2"/>
</dbReference>
<protein>
    <submittedName>
        <fullName evidence="8">Glutamate synthase subunit beta</fullName>
    </submittedName>
</protein>
<evidence type="ECO:0000256" key="1">
    <source>
        <dbReference type="ARBA" id="ARBA00022605"/>
    </source>
</evidence>
<keyword evidence="1" id="KW-0028">Amino-acid biosynthesis</keyword>
<dbReference type="SUPFAM" id="SSF46548">
    <property type="entry name" value="alpha-helical ferredoxin"/>
    <property type="match status" value="1"/>
</dbReference>
<dbReference type="InterPro" id="IPR051394">
    <property type="entry name" value="Glutamate_Synthase"/>
</dbReference>
<dbReference type="Pfam" id="PF07992">
    <property type="entry name" value="Pyr_redox_2"/>
    <property type="match status" value="1"/>
</dbReference>
<dbReference type="Pfam" id="PF14691">
    <property type="entry name" value="Fer4_20"/>
    <property type="match status" value="1"/>
</dbReference>
<proteinExistence type="predicted"/>
<organism evidence="8 9">
    <name type="scientific">Halalkalibacter alkalisediminis</name>
    <dbReference type="NCBI Taxonomy" id="935616"/>
    <lineage>
        <taxon>Bacteria</taxon>
        <taxon>Bacillati</taxon>
        <taxon>Bacillota</taxon>
        <taxon>Bacilli</taxon>
        <taxon>Bacillales</taxon>
        <taxon>Bacillaceae</taxon>
        <taxon>Halalkalibacter</taxon>
    </lineage>
</organism>
<feature type="region of interest" description="Disordered" evidence="5">
    <location>
        <begin position="1"/>
        <end position="25"/>
    </location>
</feature>
<evidence type="ECO:0000313" key="8">
    <source>
        <dbReference type="EMBL" id="MFC0557591.1"/>
    </source>
</evidence>
<evidence type="ECO:0000313" key="9">
    <source>
        <dbReference type="Proteomes" id="UP001589833"/>
    </source>
</evidence>
<feature type="compositionally biased region" description="Basic and acidic residues" evidence="5">
    <location>
        <begin position="9"/>
        <end position="25"/>
    </location>
</feature>